<gene>
    <name evidence="1" type="ORF">rCG_41776</name>
</gene>
<dbReference type="Proteomes" id="UP000234681">
    <property type="component" value="Chromosome 20"/>
</dbReference>
<proteinExistence type="predicted"/>
<sequence length="81" mass="8821">MSLLLQAPTVPGEIFLTVVPGPLSPRALIPLNLLCPMIPGQQGPSPQKIPGLLPLRWTVNLRRSQTLTHPGKSIDRVPQRT</sequence>
<accession>A6KTB2</accession>
<reference evidence="2" key="1">
    <citation type="submission" date="2005-09" db="EMBL/GenBank/DDBJ databases">
        <authorList>
            <person name="Mural R.J."/>
            <person name="Li P.W."/>
            <person name="Adams M.D."/>
            <person name="Amanatides P.G."/>
            <person name="Baden-Tillson H."/>
            <person name="Barnstead M."/>
            <person name="Chin S.H."/>
            <person name="Dew I."/>
            <person name="Evans C.A."/>
            <person name="Ferriera S."/>
            <person name="Flanigan M."/>
            <person name="Fosler C."/>
            <person name="Glodek A."/>
            <person name="Gu Z."/>
            <person name="Holt R.A."/>
            <person name="Jennings D."/>
            <person name="Kraft C.L."/>
            <person name="Lu F."/>
            <person name="Nguyen T."/>
            <person name="Nusskern D.R."/>
            <person name="Pfannkoch C.M."/>
            <person name="Sitter C."/>
            <person name="Sutton G.G."/>
            <person name="Venter J.C."/>
            <person name="Wang Z."/>
            <person name="Woodage T."/>
            <person name="Zheng X.H."/>
            <person name="Zhong F."/>
        </authorList>
    </citation>
    <scope>NUCLEOTIDE SEQUENCE [LARGE SCALE GENOMIC DNA]</scope>
    <source>
        <strain>BN</strain>
        <strain evidence="2">Sprague-Dawley</strain>
    </source>
</reference>
<evidence type="ECO:0000313" key="2">
    <source>
        <dbReference type="Proteomes" id="UP000234681"/>
    </source>
</evidence>
<organism evidence="1 2">
    <name type="scientific">Rattus norvegicus</name>
    <name type="common">Rat</name>
    <dbReference type="NCBI Taxonomy" id="10116"/>
    <lineage>
        <taxon>Eukaryota</taxon>
        <taxon>Metazoa</taxon>
        <taxon>Chordata</taxon>
        <taxon>Craniata</taxon>
        <taxon>Vertebrata</taxon>
        <taxon>Euteleostomi</taxon>
        <taxon>Mammalia</taxon>
        <taxon>Eutheria</taxon>
        <taxon>Euarchontoglires</taxon>
        <taxon>Glires</taxon>
        <taxon>Rodentia</taxon>
        <taxon>Myomorpha</taxon>
        <taxon>Muroidea</taxon>
        <taxon>Muridae</taxon>
        <taxon>Murinae</taxon>
        <taxon>Rattus</taxon>
    </lineage>
</organism>
<name>A6KTB2_RAT</name>
<dbReference type="EMBL" id="CH474118">
    <property type="protein sequence ID" value="EDL86766.1"/>
    <property type="molecule type" value="Genomic_DNA"/>
</dbReference>
<evidence type="ECO:0000313" key="1">
    <source>
        <dbReference type="EMBL" id="EDL86766.1"/>
    </source>
</evidence>
<dbReference type="AlphaFoldDB" id="A6KTB2"/>
<protein>
    <submittedName>
        <fullName evidence="1">RCG41776</fullName>
    </submittedName>
</protein>